<proteinExistence type="predicted"/>
<dbReference type="GO" id="GO:0003677">
    <property type="term" value="F:DNA binding"/>
    <property type="evidence" value="ECO:0007669"/>
    <property type="project" value="InterPro"/>
</dbReference>
<keyword evidence="3" id="KW-1185">Reference proteome</keyword>
<evidence type="ECO:0000259" key="1">
    <source>
        <dbReference type="Pfam" id="PF14601"/>
    </source>
</evidence>
<accession>D7D8F4</accession>
<sequence length="165" mass="19102">MKMKKKYGFLTKIQLVSLYYKSRGYSYRRIAEIIGTSHQNIAVAYRRALKNIELSEKTIIYYKLSTAKIVALINEGTHLADIPRLIIEECDKRGVKLRADFTLIFKQIRFYTPQCVSGSRLAGEIIVVVDKHGFIQVYSYREIKDIISNIEKILGKPVISIRYGY</sequence>
<evidence type="ECO:0000313" key="2">
    <source>
        <dbReference type="EMBL" id="ADI32050.1"/>
    </source>
</evidence>
<dbReference type="InterPro" id="IPR036657">
    <property type="entry name" value="Tfx_DNA-bd_sf_arc"/>
</dbReference>
<gene>
    <name evidence="2" type="ordered locus">Shell_0944</name>
</gene>
<dbReference type="AlphaFoldDB" id="D7D8F4"/>
<dbReference type="Pfam" id="PF14601">
    <property type="entry name" value="TFX_C"/>
    <property type="match status" value="1"/>
</dbReference>
<feature type="domain" description="DNA binding protein Tfx C-terminal" evidence="1">
    <location>
        <begin position="56"/>
        <end position="137"/>
    </location>
</feature>
<dbReference type="Proteomes" id="UP000002573">
    <property type="component" value="Chromosome"/>
</dbReference>
<dbReference type="InterPro" id="IPR004645">
    <property type="entry name" value="Tfx_DNA-bd_arc"/>
</dbReference>
<dbReference type="EMBL" id="CP002051">
    <property type="protein sequence ID" value="ADI32050.1"/>
    <property type="molecule type" value="Genomic_DNA"/>
</dbReference>
<dbReference type="NCBIfam" id="TIGR00721">
    <property type="entry name" value="tfx"/>
    <property type="match status" value="1"/>
</dbReference>
<dbReference type="Gene3D" id="3.30.1190.10">
    <property type="entry name" value="DNA-binding protein Tfx superfamily, archaea"/>
    <property type="match status" value="1"/>
</dbReference>
<protein>
    <submittedName>
        <fullName evidence="2">DNA binding protein, Tfx family</fullName>
    </submittedName>
</protein>
<dbReference type="eggNOG" id="arCOG04554">
    <property type="taxonomic scope" value="Archaea"/>
</dbReference>
<organism evidence="2 3">
    <name type="scientific">Staphylothermus hellenicus (strain DSM 12710 / JCM 10830 / BK20S6-10-b1 / P8)</name>
    <dbReference type="NCBI Taxonomy" id="591019"/>
    <lineage>
        <taxon>Archaea</taxon>
        <taxon>Thermoproteota</taxon>
        <taxon>Thermoprotei</taxon>
        <taxon>Desulfurococcales</taxon>
        <taxon>Desulfurococcaceae</taxon>
        <taxon>Staphylothermus</taxon>
    </lineage>
</organism>
<evidence type="ECO:0000313" key="3">
    <source>
        <dbReference type="Proteomes" id="UP000002573"/>
    </source>
</evidence>
<reference evidence="2 3" key="2">
    <citation type="journal article" date="2011" name="Stand. Genomic Sci.">
        <title>Complete genome sequence of Staphylothermus hellenicus P8.</title>
        <authorList>
            <person name="Anderson I."/>
            <person name="Wirth R."/>
            <person name="Lucas S."/>
            <person name="Copeland A."/>
            <person name="Lapidus A."/>
            <person name="Cheng J.F."/>
            <person name="Goodwin L."/>
            <person name="Pitluck S."/>
            <person name="Davenport K."/>
            <person name="Detter J.C."/>
            <person name="Han C."/>
            <person name="Tapia R."/>
            <person name="Land M."/>
            <person name="Hauser L."/>
            <person name="Pati A."/>
            <person name="Mikhailova N."/>
            <person name="Woyke T."/>
            <person name="Klenk H.P."/>
            <person name="Kyrpides N."/>
            <person name="Ivanova N."/>
        </authorList>
    </citation>
    <scope>NUCLEOTIDE SEQUENCE [LARGE SCALE GENOMIC DNA]</scope>
    <source>
        <strain evidence="3">DSM 12710 / JCM 10830 / BK20S6-10-b1 / P8</strain>
    </source>
</reference>
<dbReference type="InterPro" id="IPR029291">
    <property type="entry name" value="Tfx_C"/>
</dbReference>
<dbReference type="STRING" id="591019.Shell_0944"/>
<dbReference type="KEGG" id="shc:Shell_0944"/>
<reference evidence="3" key="1">
    <citation type="submission" date="2010-05" db="EMBL/GenBank/DDBJ databases">
        <title>Complete sequence of Staphylothermus hellenicus DSM 12710.</title>
        <authorList>
            <consortium name="US DOE Joint Genome Institute"/>
            <person name="Lucas S."/>
            <person name="Copeland A."/>
            <person name="Lapidus A."/>
            <person name="Cheng J.-F."/>
            <person name="Bruce D."/>
            <person name="Goodwin L."/>
            <person name="Pitluck S."/>
            <person name="Davenport K."/>
            <person name="Detter J.C."/>
            <person name="Han C."/>
            <person name="Tapia R."/>
            <person name="Larimer F."/>
            <person name="Land M."/>
            <person name="Hauser L."/>
            <person name="Kyrpides N."/>
            <person name="Mikhailova N."/>
            <person name="Anderson I.J."/>
            <person name="Woyke T."/>
        </authorList>
    </citation>
    <scope>NUCLEOTIDE SEQUENCE [LARGE SCALE GENOMIC DNA]</scope>
    <source>
        <strain evidence="3">DSM 12710 / JCM 10830 / BK20S6-10-b1 / P8</strain>
    </source>
</reference>
<dbReference type="HOGENOM" id="CLU_125807_1_0_2"/>
<dbReference type="SUPFAM" id="SSF89915">
    <property type="entry name" value="DNA-binding protein Tfx"/>
    <property type="match status" value="1"/>
</dbReference>
<name>D7D8F4_STAHD</name>